<protein>
    <submittedName>
        <fullName evidence="2">Lysine-specific demethylase JMJ27</fullName>
    </submittedName>
</protein>
<dbReference type="Proteomes" id="UP000790787">
    <property type="component" value="Chromosome 16"/>
</dbReference>
<accession>A0AC58SSW8</accession>
<name>A0AC58SSW8_TOBAC</name>
<reference evidence="1" key="1">
    <citation type="journal article" date="2014" name="Nat. Commun.">
        <title>The tobacco genome sequence and its comparison with those of tomato and potato.</title>
        <authorList>
            <person name="Sierro N."/>
            <person name="Battey J.N."/>
            <person name="Ouadi S."/>
            <person name="Bakaher N."/>
            <person name="Bovet L."/>
            <person name="Willig A."/>
            <person name="Goepfert S."/>
            <person name="Peitsch M.C."/>
            <person name="Ivanov N.V."/>
        </authorList>
    </citation>
    <scope>NUCLEOTIDE SEQUENCE [LARGE SCALE GENOMIC DNA]</scope>
</reference>
<dbReference type="RefSeq" id="XP_075088067.1">
    <property type="nucleotide sequence ID" value="XM_075231966.1"/>
</dbReference>
<evidence type="ECO:0000313" key="1">
    <source>
        <dbReference type="Proteomes" id="UP000790787"/>
    </source>
</evidence>
<proteinExistence type="predicted"/>
<keyword evidence="1" id="KW-1185">Reference proteome</keyword>
<sequence length="800" mass="89832">MYCNNCKTSIADFHRICSSCSYDLCLTCCRELRDGRLKGGDEEVIMEFTDKGVAHLHGDMEHDSVPDSGTRISKRTRLSKKMVENGDMEHDSVPDTNTKTSRRTRLSEKEMVENGDTEHGSVPDNKTRTSRRTRLSKKQMVENGDTKHDSVPDTNTGTSRRTRLSKKETVENGAMERDSVSDTNTRTSRRTRLSKKEIVENDSAGDAKFASEMKPRDNGGLLPKNSGGPAGEWKSNEAGSIPCPPENFGGFGKGILELKRLRSKSKYSVSELLTKAEDIVKRCELEHMPAIPEGSCLCINLVAENDMQKSKLRKASSRDDSDDNYLYCPAAKDLQQEDLKHFQCHWLKGEPVIVGNVLETASGLSWEPMVMWQACRQLKNLNHPLLLDVSATKCLDWSEAEVNIHHFFKGYMEGQFDSAGWPQLLKLQGWPNFFEERSPHLCAEFIRSLPFKEYTDPQSGFLNLAVKLPPGSLRPDIGAKTYIAYGIPQELGRGDSVTKLHCDMSDAVYLVAFSFGHIFLLSGLWIMPSEDFSGARGHTHVNVLTHTQGIKLTPVQLSRIEILKRTYAAQDKRELQMADEEQKCKNGASSEFNEGQSLLERDTAAEGITNGAIHFTGASEASGGIKNDCNIDACKGNPVFGKSEISEDIGGAMWGIFRRQDVPKLEEYLRKHFKEFRHINCCPVPQVIHPIHDQTFYLTEDHKRKLKEKYGFEPWTFVQKLGDAVFIPAGCPYQVRNLKSCINVVLGFVSPENVGECIRLTQEVRLLSQDLVAAEDKLEVKKMILYATWEAIEDLAMLSQ</sequence>
<organism evidence="1 2">
    <name type="scientific">Nicotiana tabacum</name>
    <name type="common">Common tobacco</name>
    <dbReference type="NCBI Taxonomy" id="4097"/>
    <lineage>
        <taxon>Eukaryota</taxon>
        <taxon>Viridiplantae</taxon>
        <taxon>Streptophyta</taxon>
        <taxon>Embryophyta</taxon>
        <taxon>Tracheophyta</taxon>
        <taxon>Spermatophyta</taxon>
        <taxon>Magnoliopsida</taxon>
        <taxon>eudicotyledons</taxon>
        <taxon>Gunneridae</taxon>
        <taxon>Pentapetalae</taxon>
        <taxon>asterids</taxon>
        <taxon>lamiids</taxon>
        <taxon>Solanales</taxon>
        <taxon>Solanaceae</taxon>
        <taxon>Nicotianoideae</taxon>
        <taxon>Nicotianeae</taxon>
        <taxon>Nicotiana</taxon>
    </lineage>
</organism>
<evidence type="ECO:0000313" key="2">
    <source>
        <dbReference type="RefSeq" id="XP_075088067.1"/>
    </source>
</evidence>
<gene>
    <name evidence="2" type="primary">LOC107790961</name>
</gene>
<reference evidence="2" key="2">
    <citation type="submission" date="2025-08" db="UniProtKB">
        <authorList>
            <consortium name="RefSeq"/>
        </authorList>
    </citation>
    <scope>IDENTIFICATION</scope>
    <source>
        <tissue evidence="2">Leaf</tissue>
    </source>
</reference>